<evidence type="ECO:0000313" key="1">
    <source>
        <dbReference type="EMBL" id="MEK8072270.1"/>
    </source>
</evidence>
<dbReference type="EMBL" id="JBBPCN010000001">
    <property type="protein sequence ID" value="MEK8072270.1"/>
    <property type="molecule type" value="Genomic_DNA"/>
</dbReference>
<comment type="caution">
    <text evidence="1">The sequence shown here is derived from an EMBL/GenBank/DDBJ whole genome shotgun (WGS) entry which is preliminary data.</text>
</comment>
<evidence type="ECO:0000313" key="2">
    <source>
        <dbReference type="Proteomes" id="UP001456513"/>
    </source>
</evidence>
<proteinExistence type="predicted"/>
<dbReference type="Gene3D" id="3.30.1310.10">
    <property type="entry name" value="Nucleoid-associated protein YbaB-like domain"/>
    <property type="match status" value="1"/>
</dbReference>
<gene>
    <name evidence="1" type="ORF">AABD04_15630</name>
</gene>
<dbReference type="RefSeq" id="WP_341441717.1">
    <property type="nucleotide sequence ID" value="NZ_JBBPCN010000001.1"/>
</dbReference>
<dbReference type="Pfam" id="PF02575">
    <property type="entry name" value="YbaB_DNA_bd"/>
    <property type="match status" value="1"/>
</dbReference>
<organism evidence="1 2">
    <name type="scientific">Rhodococcus navarretei</name>
    <dbReference type="NCBI Taxonomy" id="3128981"/>
    <lineage>
        <taxon>Bacteria</taxon>
        <taxon>Bacillati</taxon>
        <taxon>Actinomycetota</taxon>
        <taxon>Actinomycetes</taxon>
        <taxon>Mycobacteriales</taxon>
        <taxon>Nocardiaceae</taxon>
        <taxon>Rhodococcus</taxon>
    </lineage>
</organism>
<dbReference type="Proteomes" id="UP001456513">
    <property type="component" value="Unassembled WGS sequence"/>
</dbReference>
<dbReference type="InterPro" id="IPR004401">
    <property type="entry name" value="YbaB/EbfC"/>
</dbReference>
<sequence>MTHNHTTELDTLVGSAQHRLDALRETHERLDRIRIRRTSPDNLVTVVADGSGAMVELELAENLRSVAAHALAATITGTAAEAAAAALDQREAILQSLQGSFTDS</sequence>
<dbReference type="InterPro" id="IPR036894">
    <property type="entry name" value="YbaB-like_sf"/>
</dbReference>
<name>A0ABU9D0V7_9NOCA</name>
<dbReference type="SUPFAM" id="SSF82607">
    <property type="entry name" value="YbaB-like"/>
    <property type="match status" value="1"/>
</dbReference>
<protein>
    <submittedName>
        <fullName evidence="1">YbaB/EbfC family nucleoid-associated protein</fullName>
    </submittedName>
</protein>
<keyword evidence="2" id="KW-1185">Reference proteome</keyword>
<accession>A0ABU9D0V7</accession>
<reference evidence="1 2" key="1">
    <citation type="submission" date="2024-03" db="EMBL/GenBank/DDBJ databases">
        <title>Rhodococcus navarretei sp. nov. and Pseudarthrobacter quantumdoti sp. nov., two new species with the ability to biosynthesize Quantum Dots isolated from soil samples at Union Glacier, Antarctica.</title>
        <authorList>
            <person name="Vargas M."/>
        </authorList>
    </citation>
    <scope>NUCLEOTIDE SEQUENCE [LARGE SCALE GENOMIC DNA]</scope>
    <source>
        <strain evidence="1 2">EXRC-4A-4</strain>
    </source>
</reference>